<dbReference type="PANTHER" id="PTHR11624:SF96">
    <property type="entry name" value="PYRUVATE DEHYDROGENASE E1 COMPONENT SUBUNIT BETA, MITOCHONDRIAL"/>
    <property type="match status" value="1"/>
</dbReference>
<dbReference type="InterPro" id="IPR003016">
    <property type="entry name" value="2-oxoA_DH_lipoyl-BS"/>
</dbReference>
<evidence type="ECO:0000256" key="4">
    <source>
        <dbReference type="ARBA" id="ARBA00012281"/>
    </source>
</evidence>
<organism evidence="13 14">
    <name type="scientific">Sphingomonas telluris</name>
    <dbReference type="NCBI Taxonomy" id="2907998"/>
    <lineage>
        <taxon>Bacteria</taxon>
        <taxon>Pseudomonadati</taxon>
        <taxon>Pseudomonadota</taxon>
        <taxon>Alphaproteobacteria</taxon>
        <taxon>Sphingomonadales</taxon>
        <taxon>Sphingomonadaceae</taxon>
        <taxon>Sphingomonas</taxon>
    </lineage>
</organism>
<feature type="compositionally biased region" description="Low complexity" evidence="11">
    <location>
        <begin position="87"/>
        <end position="105"/>
    </location>
</feature>
<dbReference type="CDD" id="cd07036">
    <property type="entry name" value="TPP_PYR_E1-PDHc-beta_like"/>
    <property type="match status" value="1"/>
</dbReference>
<comment type="cofactor">
    <cofactor evidence="1">
        <name>(R)-lipoate</name>
        <dbReference type="ChEBI" id="CHEBI:83088"/>
    </cofactor>
</comment>
<evidence type="ECO:0000256" key="5">
    <source>
        <dbReference type="ARBA" id="ARBA00016138"/>
    </source>
</evidence>
<dbReference type="NCBIfam" id="NF008854">
    <property type="entry name" value="PRK11892.1"/>
    <property type="match status" value="1"/>
</dbReference>
<dbReference type="SUPFAM" id="SSF52518">
    <property type="entry name" value="Thiamin diphosphate-binding fold (THDP-binding)"/>
    <property type="match status" value="1"/>
</dbReference>
<dbReference type="InterPro" id="IPR009014">
    <property type="entry name" value="Transketo_C/PFOR_II"/>
</dbReference>
<dbReference type="InterPro" id="IPR005475">
    <property type="entry name" value="Transketolase-like_Pyr-bd"/>
</dbReference>
<comment type="caution">
    <text evidence="13">The sequence shown here is derived from an EMBL/GenBank/DDBJ whole genome shotgun (WGS) entry which is preliminary data.</text>
</comment>
<evidence type="ECO:0000313" key="13">
    <source>
        <dbReference type="EMBL" id="MCH8615463.1"/>
    </source>
</evidence>
<comment type="catalytic activity">
    <reaction evidence="10">
        <text>N(6)-[(R)-lipoyl]-L-lysyl-[protein] + pyruvate + H(+) = N(6)-[(R)-S(8)-acetyldihydrolipoyl]-L-lysyl-[protein] + CO2</text>
        <dbReference type="Rhea" id="RHEA:19189"/>
        <dbReference type="Rhea" id="RHEA-COMP:10474"/>
        <dbReference type="Rhea" id="RHEA-COMP:10478"/>
        <dbReference type="ChEBI" id="CHEBI:15361"/>
        <dbReference type="ChEBI" id="CHEBI:15378"/>
        <dbReference type="ChEBI" id="CHEBI:16526"/>
        <dbReference type="ChEBI" id="CHEBI:83099"/>
        <dbReference type="ChEBI" id="CHEBI:83111"/>
        <dbReference type="EC" id="1.2.4.1"/>
    </reaction>
</comment>
<evidence type="ECO:0000256" key="11">
    <source>
        <dbReference type="SAM" id="MobiDB-lite"/>
    </source>
</evidence>
<dbReference type="Pfam" id="PF00364">
    <property type="entry name" value="Biotin_lipoyl"/>
    <property type="match status" value="1"/>
</dbReference>
<dbReference type="Pfam" id="PF02779">
    <property type="entry name" value="Transket_pyr"/>
    <property type="match status" value="1"/>
</dbReference>
<dbReference type="PROSITE" id="PS50968">
    <property type="entry name" value="BIOTINYL_LIPOYL"/>
    <property type="match status" value="1"/>
</dbReference>
<keyword evidence="9 10" id="KW-0670">Pyruvate</keyword>
<comment type="cofactor">
    <cofactor evidence="2 10">
        <name>thiamine diphosphate</name>
        <dbReference type="ChEBI" id="CHEBI:58937"/>
    </cofactor>
</comment>
<dbReference type="InterPro" id="IPR011053">
    <property type="entry name" value="Single_hybrid_motif"/>
</dbReference>
<evidence type="ECO:0000256" key="3">
    <source>
        <dbReference type="ARBA" id="ARBA00011870"/>
    </source>
</evidence>
<dbReference type="InterPro" id="IPR033248">
    <property type="entry name" value="Transketolase_C"/>
</dbReference>
<dbReference type="PROSITE" id="PS00189">
    <property type="entry name" value="LIPOYL"/>
    <property type="match status" value="1"/>
</dbReference>
<protein>
    <recommendedName>
        <fullName evidence="5 10">Pyruvate dehydrogenase E1 component subunit beta</fullName>
        <ecNumber evidence="4 10">1.2.4.1</ecNumber>
    </recommendedName>
</protein>
<evidence type="ECO:0000256" key="6">
    <source>
        <dbReference type="ARBA" id="ARBA00022823"/>
    </source>
</evidence>
<feature type="region of interest" description="Disordered" evidence="11">
    <location>
        <begin position="87"/>
        <end position="120"/>
    </location>
</feature>
<name>A0ABS9VKG7_9SPHN</name>
<evidence type="ECO:0000256" key="1">
    <source>
        <dbReference type="ARBA" id="ARBA00001938"/>
    </source>
</evidence>
<evidence type="ECO:0000256" key="8">
    <source>
        <dbReference type="ARBA" id="ARBA00023052"/>
    </source>
</evidence>
<feature type="domain" description="Lipoyl-binding" evidence="12">
    <location>
        <begin position="2"/>
        <end position="78"/>
    </location>
</feature>
<accession>A0ABS9VKG7</accession>
<dbReference type="Gene3D" id="2.40.50.100">
    <property type="match status" value="1"/>
</dbReference>
<proteinExistence type="predicted"/>
<evidence type="ECO:0000256" key="10">
    <source>
        <dbReference type="RuleBase" id="RU364074"/>
    </source>
</evidence>
<dbReference type="NCBIfam" id="NF006667">
    <property type="entry name" value="PRK09212.1"/>
    <property type="match status" value="1"/>
</dbReference>
<keyword evidence="6" id="KW-0450">Lipoyl</keyword>
<keyword evidence="7 10" id="KW-0560">Oxidoreductase</keyword>
<keyword evidence="8 10" id="KW-0786">Thiamine pyrophosphate</keyword>
<dbReference type="GO" id="GO:0004739">
    <property type="term" value="F:pyruvate dehydrogenase (acetyl-transferring) activity"/>
    <property type="evidence" value="ECO:0007669"/>
    <property type="project" value="UniProtKB-EC"/>
</dbReference>
<gene>
    <name evidence="13" type="ORF">LZ016_05030</name>
</gene>
<dbReference type="RefSeq" id="WP_241446245.1">
    <property type="nucleotide sequence ID" value="NZ_JAKZHW010000001.1"/>
</dbReference>
<evidence type="ECO:0000259" key="12">
    <source>
        <dbReference type="PROSITE" id="PS50968"/>
    </source>
</evidence>
<dbReference type="InterPro" id="IPR000089">
    <property type="entry name" value="Biotin_lipoyl"/>
</dbReference>
<dbReference type="InterPro" id="IPR027110">
    <property type="entry name" value="PDHB_mito-type"/>
</dbReference>
<dbReference type="PANTHER" id="PTHR11624">
    <property type="entry name" value="DEHYDROGENASE RELATED"/>
    <property type="match status" value="1"/>
</dbReference>
<dbReference type="InterPro" id="IPR029061">
    <property type="entry name" value="THDP-binding"/>
</dbReference>
<dbReference type="Proteomes" id="UP001203058">
    <property type="component" value="Unassembled WGS sequence"/>
</dbReference>
<dbReference type="Gene3D" id="3.40.50.920">
    <property type="match status" value="1"/>
</dbReference>
<dbReference type="SUPFAM" id="SSF52922">
    <property type="entry name" value="TK C-terminal domain-like"/>
    <property type="match status" value="1"/>
</dbReference>
<evidence type="ECO:0000256" key="7">
    <source>
        <dbReference type="ARBA" id="ARBA00023002"/>
    </source>
</evidence>
<sequence>MATELKMPALSPTMEEGTLAKWLVKEGDDVKSGDILAEIETDKATMEFEAVDEGKIAKILVPEGTDGVKVGQPIALLAADGEAVDAPAAPAAPAEAPKPVATEEPSIPVPASQQTEGTPTPHVFETAARDLVADVAKTSDEPDVPEGTPLVSTTVREALRDAMAEEMRKDDRVFVMGEEVAEYQGAYKVTQGLLQEFGGKRVIDTPITEYGFAGVGSGAAMGGLRPIIEFMTFNFAMQAIDHIINSAAKTNYMSGGQMRCPIVFRGPNGAAARVGAQHSQNYGPWYASVPGLIVIAPYSAADAKGLLKAAIRTDDPVVFLENELLYGQHFDVPQLDDYVLPIGKARIVRRGKDVTLVSYSIGVGVALEAAQELMAEGINAEVIDLRTLRPLDKATVLESLKRTNRMVVVEEGWPTCSISSEIIAIAMTEGFDDLDAPVLRVTDVDVPLPYAANLEKMALIKASDVVAAAKAVCYR</sequence>
<dbReference type="EC" id="1.2.4.1" evidence="4 10"/>
<dbReference type="SUPFAM" id="SSF51230">
    <property type="entry name" value="Single hybrid motif"/>
    <property type="match status" value="1"/>
</dbReference>
<dbReference type="CDD" id="cd06849">
    <property type="entry name" value="lipoyl_domain"/>
    <property type="match status" value="1"/>
</dbReference>
<dbReference type="EMBL" id="JAKZHW010000001">
    <property type="protein sequence ID" value="MCH8615463.1"/>
    <property type="molecule type" value="Genomic_DNA"/>
</dbReference>
<dbReference type="Pfam" id="PF02780">
    <property type="entry name" value="Transketolase_C"/>
    <property type="match status" value="1"/>
</dbReference>
<comment type="subunit">
    <text evidence="3">Heterodimer of an alpha and a beta chain.</text>
</comment>
<comment type="function">
    <text evidence="10">The pyruvate dehydrogenase complex catalyzes the overall conversion of pyruvate to acetyl-CoA and CO2.</text>
</comment>
<reference evidence="13 14" key="1">
    <citation type="submission" date="2022-03" db="EMBL/GenBank/DDBJ databases">
        <authorList>
            <person name="Jo J.-H."/>
            <person name="Im W.-T."/>
        </authorList>
    </citation>
    <scope>NUCLEOTIDE SEQUENCE [LARGE SCALE GENOMIC DNA]</scope>
    <source>
        <strain evidence="13 14">SM33</strain>
    </source>
</reference>
<keyword evidence="14" id="KW-1185">Reference proteome</keyword>
<dbReference type="Gene3D" id="3.40.50.970">
    <property type="match status" value="1"/>
</dbReference>
<evidence type="ECO:0000256" key="9">
    <source>
        <dbReference type="ARBA" id="ARBA00023317"/>
    </source>
</evidence>
<evidence type="ECO:0000256" key="2">
    <source>
        <dbReference type="ARBA" id="ARBA00001964"/>
    </source>
</evidence>
<evidence type="ECO:0000313" key="14">
    <source>
        <dbReference type="Proteomes" id="UP001203058"/>
    </source>
</evidence>
<dbReference type="SMART" id="SM00861">
    <property type="entry name" value="Transket_pyr"/>
    <property type="match status" value="1"/>
</dbReference>